<feature type="transmembrane region" description="Helical" evidence="1">
    <location>
        <begin position="103"/>
        <end position="122"/>
    </location>
</feature>
<feature type="transmembrane region" description="Helical" evidence="1">
    <location>
        <begin position="41"/>
        <end position="64"/>
    </location>
</feature>
<dbReference type="EMBL" id="JAQQXQ010000009">
    <property type="protein sequence ID" value="MDC8755329.1"/>
    <property type="molecule type" value="Genomic_DNA"/>
</dbReference>
<keyword evidence="1" id="KW-0472">Membrane</keyword>
<name>A0ABT5JRW0_9SPHN</name>
<keyword evidence="3" id="KW-1185">Reference proteome</keyword>
<comment type="caution">
    <text evidence="2">The sequence shown here is derived from an EMBL/GenBank/DDBJ whole genome shotgun (WGS) entry which is preliminary data.</text>
</comment>
<dbReference type="Proteomes" id="UP001216558">
    <property type="component" value="Unassembled WGS sequence"/>
</dbReference>
<proteinExistence type="predicted"/>
<accession>A0ABT5JRW0</accession>
<sequence>MRVLTILFAYACAALVAPLLMFAYGAAIEGFSSAVTANETFLFTSLFASVSAVYALPVALPIIGFTEFRKRGEWKVFALAGLGLGVVMAALFTELPFSWQNLGYSIFFVPIVFACVMTYWAVAWKWLPPKAVTQLQFEMTQ</sequence>
<protein>
    <submittedName>
        <fullName evidence="2">Uncharacterized protein</fullName>
    </submittedName>
</protein>
<gene>
    <name evidence="2" type="ORF">OIK40_11830</name>
</gene>
<reference evidence="2 3" key="1">
    <citation type="submission" date="2022-10" db="EMBL/GenBank/DDBJ databases">
        <title>Erythrobacter sp. sf7 Genome sequencing.</title>
        <authorList>
            <person name="Park S."/>
        </authorList>
    </citation>
    <scope>NUCLEOTIDE SEQUENCE [LARGE SCALE GENOMIC DNA]</scope>
    <source>
        <strain evidence="3">sf7</strain>
    </source>
</reference>
<organism evidence="2 3">
    <name type="scientific">Erythrobacter fulvus</name>
    <dbReference type="NCBI Taxonomy" id="2987523"/>
    <lineage>
        <taxon>Bacteria</taxon>
        <taxon>Pseudomonadati</taxon>
        <taxon>Pseudomonadota</taxon>
        <taxon>Alphaproteobacteria</taxon>
        <taxon>Sphingomonadales</taxon>
        <taxon>Erythrobacteraceae</taxon>
        <taxon>Erythrobacter/Porphyrobacter group</taxon>
        <taxon>Erythrobacter</taxon>
    </lineage>
</organism>
<evidence type="ECO:0000313" key="2">
    <source>
        <dbReference type="EMBL" id="MDC8755329.1"/>
    </source>
</evidence>
<evidence type="ECO:0000313" key="3">
    <source>
        <dbReference type="Proteomes" id="UP001216558"/>
    </source>
</evidence>
<keyword evidence="1" id="KW-1133">Transmembrane helix</keyword>
<evidence type="ECO:0000256" key="1">
    <source>
        <dbReference type="SAM" id="Phobius"/>
    </source>
</evidence>
<keyword evidence="1" id="KW-0812">Transmembrane</keyword>
<feature type="transmembrane region" description="Helical" evidence="1">
    <location>
        <begin position="76"/>
        <end position="97"/>
    </location>
</feature>